<name>A0ABY8TZK4_TETOB</name>
<sequence length="373" mass="41714">MLRPHAPGNAVAGASTAARHQPAPMLLNSRHATSRRSFRSSTALSATRKVRVPAPPEQQLQQQSASSSNPSQPDSAQELSSLLSNPPAELQGWLEQYQAPDEMSIYDDGSYYSSRKDIALAYTPPKSDLPGLAAALGLLTCWALVFRHGVFEYDLGAPASIGHVLDGLLTFASMEFLSTGLFITTHDSMHGAVTPNNRFLNDVLGALCVSLYAWLDYRLMWDKHWEHHNQCGEPHADPDFHKGDPGLLPWFTQFMKGYISIPQFVKLQGTVIFLWAFGGPIQNMVLFWAGAGLVSAVRLFYFGTYLPHKPRNGPNEVMAWAKARSATAPTALSFLRCYCFDMHWEHHRWPFAPWWDLPRARRIRYEAMGTLDD</sequence>
<feature type="compositionally biased region" description="Low complexity" evidence="1">
    <location>
        <begin position="57"/>
        <end position="77"/>
    </location>
</feature>
<feature type="domain" description="Fatty acid desaturase" evidence="3">
    <location>
        <begin position="271"/>
        <end position="368"/>
    </location>
</feature>
<dbReference type="Proteomes" id="UP001244341">
    <property type="component" value="Chromosome 5b"/>
</dbReference>
<feature type="transmembrane region" description="Helical" evidence="2">
    <location>
        <begin position="272"/>
        <end position="301"/>
    </location>
</feature>
<proteinExistence type="predicted"/>
<evidence type="ECO:0000256" key="1">
    <source>
        <dbReference type="SAM" id="MobiDB-lite"/>
    </source>
</evidence>
<evidence type="ECO:0000256" key="2">
    <source>
        <dbReference type="SAM" id="Phobius"/>
    </source>
</evidence>
<reference evidence="4 5" key="1">
    <citation type="submission" date="2023-05" db="EMBL/GenBank/DDBJ databases">
        <title>A 100% complete, gapless, phased diploid assembly of the Scenedesmus obliquus UTEX 3031 genome.</title>
        <authorList>
            <person name="Biondi T.C."/>
            <person name="Hanschen E.R."/>
            <person name="Kwon T."/>
            <person name="Eng W."/>
            <person name="Kruse C.P.S."/>
            <person name="Koehler S.I."/>
            <person name="Kunde Y."/>
            <person name="Gleasner C.D."/>
            <person name="You Mak K.T."/>
            <person name="Polle J."/>
            <person name="Hovde B.T."/>
            <person name="Starkenburg S.R."/>
        </authorList>
    </citation>
    <scope>NUCLEOTIDE SEQUENCE [LARGE SCALE GENOMIC DNA]</scope>
    <source>
        <strain evidence="4 5">DOE0152z</strain>
    </source>
</reference>
<evidence type="ECO:0000313" key="5">
    <source>
        <dbReference type="Proteomes" id="UP001244341"/>
    </source>
</evidence>
<feature type="region of interest" description="Disordered" evidence="1">
    <location>
        <begin position="1"/>
        <end position="81"/>
    </location>
</feature>
<evidence type="ECO:0000259" key="3">
    <source>
        <dbReference type="Pfam" id="PF00487"/>
    </source>
</evidence>
<keyword evidence="5" id="KW-1185">Reference proteome</keyword>
<feature type="domain" description="Fatty acid desaturase" evidence="3">
    <location>
        <begin position="176"/>
        <end position="258"/>
    </location>
</feature>
<organism evidence="4 5">
    <name type="scientific">Tetradesmus obliquus</name>
    <name type="common">Green alga</name>
    <name type="synonym">Acutodesmus obliquus</name>
    <dbReference type="NCBI Taxonomy" id="3088"/>
    <lineage>
        <taxon>Eukaryota</taxon>
        <taxon>Viridiplantae</taxon>
        <taxon>Chlorophyta</taxon>
        <taxon>core chlorophytes</taxon>
        <taxon>Chlorophyceae</taxon>
        <taxon>CS clade</taxon>
        <taxon>Sphaeropleales</taxon>
        <taxon>Scenedesmaceae</taxon>
        <taxon>Tetradesmus</taxon>
    </lineage>
</organism>
<dbReference type="EMBL" id="CP126212">
    <property type="protein sequence ID" value="WIA14427.1"/>
    <property type="molecule type" value="Genomic_DNA"/>
</dbReference>
<gene>
    <name evidence="4" type="ORF">OEZ85_002953</name>
</gene>
<accession>A0ABY8TZK4</accession>
<dbReference type="Pfam" id="PF00487">
    <property type="entry name" value="FA_desaturase"/>
    <property type="match status" value="2"/>
</dbReference>
<evidence type="ECO:0000313" key="4">
    <source>
        <dbReference type="EMBL" id="WIA14427.1"/>
    </source>
</evidence>
<keyword evidence="2" id="KW-0812">Transmembrane</keyword>
<protein>
    <recommendedName>
        <fullName evidence="3">Fatty acid desaturase domain-containing protein</fullName>
    </recommendedName>
</protein>
<keyword evidence="2" id="KW-0472">Membrane</keyword>
<keyword evidence="2" id="KW-1133">Transmembrane helix</keyword>
<dbReference type="InterPro" id="IPR005804">
    <property type="entry name" value="FA_desaturase_dom"/>
</dbReference>